<dbReference type="InterPro" id="IPR003043">
    <property type="entry name" value="Uropor_MeTrfase_CS"/>
</dbReference>
<keyword evidence="5 10" id="KW-0808">Transferase</keyword>
<feature type="domain" description="Tetrapyrrole methylase" evidence="11">
    <location>
        <begin position="4"/>
        <end position="215"/>
    </location>
</feature>
<keyword evidence="4 10" id="KW-0489">Methyltransferase</keyword>
<evidence type="ECO:0000259" key="12">
    <source>
        <dbReference type="Pfam" id="PF02602"/>
    </source>
</evidence>
<dbReference type="Gene3D" id="3.40.1010.10">
    <property type="entry name" value="Cobalt-precorrin-4 Transmethylase, Domain 1"/>
    <property type="match status" value="1"/>
</dbReference>
<dbReference type="CDD" id="cd11642">
    <property type="entry name" value="SUMT"/>
    <property type="match status" value="1"/>
</dbReference>
<dbReference type="Proteomes" id="UP000886101">
    <property type="component" value="Unassembled WGS sequence"/>
</dbReference>
<reference evidence="13" key="1">
    <citation type="journal article" date="2020" name="mSystems">
        <title>Genome- and Community-Level Interaction Insights into Carbon Utilization and Element Cycling Functions of Hydrothermarchaeota in Hydrothermal Sediment.</title>
        <authorList>
            <person name="Zhou Z."/>
            <person name="Liu Y."/>
            <person name="Xu W."/>
            <person name="Pan J."/>
            <person name="Luo Z.H."/>
            <person name="Li M."/>
        </authorList>
    </citation>
    <scope>NUCLEOTIDE SEQUENCE [LARGE SCALE GENOMIC DNA]</scope>
    <source>
        <strain evidence="13">HyVt-533</strain>
    </source>
</reference>
<dbReference type="Gene3D" id="3.40.50.10090">
    <property type="match status" value="2"/>
</dbReference>
<evidence type="ECO:0000256" key="10">
    <source>
        <dbReference type="RuleBase" id="RU003960"/>
    </source>
</evidence>
<evidence type="ECO:0000256" key="3">
    <source>
        <dbReference type="ARBA" id="ARBA00022573"/>
    </source>
</evidence>
<evidence type="ECO:0000256" key="7">
    <source>
        <dbReference type="ARBA" id="ARBA00023244"/>
    </source>
</evidence>
<dbReference type="FunFam" id="3.40.50.10090:FF:000001">
    <property type="entry name" value="Bifunctional uroporphyrinogen-III C-methyltransferase/uroporphyrinogen-III synthase"/>
    <property type="match status" value="1"/>
</dbReference>
<dbReference type="PROSITE" id="PS00839">
    <property type="entry name" value="SUMT_1"/>
    <property type="match status" value="1"/>
</dbReference>
<dbReference type="CDD" id="cd06578">
    <property type="entry name" value="HemD"/>
    <property type="match status" value="1"/>
</dbReference>
<evidence type="ECO:0000256" key="8">
    <source>
        <dbReference type="ARBA" id="ARBA00025705"/>
    </source>
</evidence>
<name>A0A7V5U1R4_9BACT</name>
<dbReference type="InterPro" id="IPR006366">
    <property type="entry name" value="CobA/CysG_C"/>
</dbReference>
<dbReference type="EC" id="2.1.1.107" evidence="2"/>
<dbReference type="Pfam" id="PF02602">
    <property type="entry name" value="HEM4"/>
    <property type="match status" value="1"/>
</dbReference>
<evidence type="ECO:0000256" key="6">
    <source>
        <dbReference type="ARBA" id="ARBA00022691"/>
    </source>
</evidence>
<evidence type="ECO:0000313" key="13">
    <source>
        <dbReference type="EMBL" id="HHI96407.1"/>
    </source>
</evidence>
<evidence type="ECO:0000256" key="9">
    <source>
        <dbReference type="ARBA" id="ARBA00060548"/>
    </source>
</evidence>
<dbReference type="Gene3D" id="3.30.950.10">
    <property type="entry name" value="Methyltransferase, Cobalt-precorrin-4 Transmethylase, Domain 2"/>
    <property type="match status" value="1"/>
</dbReference>
<dbReference type="InterPro" id="IPR036108">
    <property type="entry name" value="4pyrrol_syn_uPrphyn_synt_sf"/>
</dbReference>
<evidence type="ECO:0000256" key="2">
    <source>
        <dbReference type="ARBA" id="ARBA00012162"/>
    </source>
</evidence>
<protein>
    <recommendedName>
        <fullName evidence="2">uroporphyrinogen-III C-methyltransferase</fullName>
        <ecNumber evidence="2">2.1.1.107</ecNumber>
    </recommendedName>
</protein>
<evidence type="ECO:0000256" key="4">
    <source>
        <dbReference type="ARBA" id="ARBA00022603"/>
    </source>
</evidence>
<dbReference type="NCBIfam" id="TIGR01469">
    <property type="entry name" value="cobA_cysG_Cterm"/>
    <property type="match status" value="1"/>
</dbReference>
<dbReference type="GO" id="GO:0019354">
    <property type="term" value="P:siroheme biosynthetic process"/>
    <property type="evidence" value="ECO:0007669"/>
    <property type="project" value="InterPro"/>
</dbReference>
<dbReference type="InterPro" id="IPR000878">
    <property type="entry name" value="4pyrrol_Mease"/>
</dbReference>
<gene>
    <name evidence="13" type="primary">cobA</name>
    <name evidence="13" type="ORF">ENJ96_00975</name>
</gene>
<dbReference type="InterPro" id="IPR014777">
    <property type="entry name" value="4pyrrole_Mease_sub1"/>
</dbReference>
<dbReference type="GO" id="GO:0004852">
    <property type="term" value="F:uroporphyrinogen-III synthase activity"/>
    <property type="evidence" value="ECO:0007669"/>
    <property type="project" value="InterPro"/>
</dbReference>
<dbReference type="FunFam" id="3.30.950.10:FF:000001">
    <property type="entry name" value="Siroheme synthase"/>
    <property type="match status" value="1"/>
</dbReference>
<dbReference type="InterPro" id="IPR003754">
    <property type="entry name" value="4pyrrol_synth_uPrphyn_synth"/>
</dbReference>
<dbReference type="FunFam" id="3.40.1010.10:FF:000001">
    <property type="entry name" value="Siroheme synthase"/>
    <property type="match status" value="1"/>
</dbReference>
<accession>A0A7V5U1R4</accession>
<evidence type="ECO:0000256" key="5">
    <source>
        <dbReference type="ARBA" id="ARBA00022679"/>
    </source>
</evidence>
<evidence type="ECO:0000259" key="11">
    <source>
        <dbReference type="Pfam" id="PF00590"/>
    </source>
</evidence>
<evidence type="ECO:0000256" key="1">
    <source>
        <dbReference type="ARBA" id="ARBA00005879"/>
    </source>
</evidence>
<dbReference type="PANTHER" id="PTHR45790:SF3">
    <property type="entry name" value="S-ADENOSYL-L-METHIONINE-DEPENDENT UROPORPHYRINOGEN III METHYLTRANSFERASE, CHLOROPLASTIC"/>
    <property type="match status" value="1"/>
</dbReference>
<dbReference type="Pfam" id="PF00590">
    <property type="entry name" value="TP_methylase"/>
    <property type="match status" value="1"/>
</dbReference>
<feature type="domain" description="Tetrapyrrole biosynthesis uroporphyrinogen III synthase" evidence="12">
    <location>
        <begin position="266"/>
        <end position="493"/>
    </location>
</feature>
<sequence length="523" mass="57398">MAGKVYLIGAGPGDPGLLTIKGKEILEKADVVVYDYLANPRLLSWVKEGAEKIYVGKKGGCHTLKQEEINRLLVEKAKEGKVVARLKGGDPFLFGRGGEEAEVLVEEGIPFEVVPGVTSAIAAPAYAGIPVTHREHTSTFSMVTGHEDPTKESSAIDWAALSRIGTIAFLMGMKNLPRICDNLLKEGKPPETPVAVIQWGSTPRQRVVVGDLRNIVSRVEEAGLGPPSIILVGEVVRLREKLNWFETRPLFGKRVLVTRTRKQASKLVKLLEDLGAECLELPTIEIVPVDDYGPLDQALSHLEEYDWLVFTSVNGVEFFFERLFGLGKDVRTLHRARLAAIGTATAEALKKYGLLVDLLPKEFRAEGLLEALSKEDLKGKKILIPRAREAREILPEKLREMGAEVDVIPVYQTILPREEKEKLHQALKEGVDVITFTSSSTAQNLLKLLGEEALSLLKGVVLASIGPITSETLRKAGLKPTIEAQEYTIPGLVKAIRDHFASTSVTAERKCHPNCKGKMSPRP</sequence>
<dbReference type="InterPro" id="IPR014776">
    <property type="entry name" value="4pyrrole_Mease_sub2"/>
</dbReference>
<keyword evidence="3" id="KW-0169">Cobalamin biosynthesis</keyword>
<dbReference type="EMBL" id="DROK01000031">
    <property type="protein sequence ID" value="HHI96407.1"/>
    <property type="molecule type" value="Genomic_DNA"/>
</dbReference>
<dbReference type="InterPro" id="IPR050161">
    <property type="entry name" value="Siro_Cobalamin_biosynth"/>
</dbReference>
<keyword evidence="6" id="KW-0949">S-adenosyl-L-methionine</keyword>
<keyword evidence="7" id="KW-0627">Porphyrin biosynthesis</keyword>
<dbReference type="GO" id="GO:0032259">
    <property type="term" value="P:methylation"/>
    <property type="evidence" value="ECO:0007669"/>
    <property type="project" value="UniProtKB-KW"/>
</dbReference>
<comment type="similarity">
    <text evidence="1 10">Belongs to the precorrin methyltransferase family.</text>
</comment>
<dbReference type="PROSITE" id="PS00840">
    <property type="entry name" value="SUMT_2"/>
    <property type="match status" value="1"/>
</dbReference>
<dbReference type="GO" id="GO:0004851">
    <property type="term" value="F:uroporphyrin-III C-methyltransferase activity"/>
    <property type="evidence" value="ECO:0007669"/>
    <property type="project" value="UniProtKB-EC"/>
</dbReference>
<dbReference type="AlphaFoldDB" id="A0A7V5U1R4"/>
<dbReference type="GO" id="GO:0009236">
    <property type="term" value="P:cobalamin biosynthetic process"/>
    <property type="evidence" value="ECO:0007669"/>
    <property type="project" value="UniProtKB-KW"/>
</dbReference>
<comment type="pathway">
    <text evidence="9">Cofactor biosynthesis; adenosylcobalamin biosynthesis; precorrin-2 from uroporphyrinogen III: step 1/1.</text>
</comment>
<dbReference type="NCBIfam" id="NF004790">
    <property type="entry name" value="PRK06136.1"/>
    <property type="match status" value="1"/>
</dbReference>
<proteinExistence type="inferred from homology"/>
<dbReference type="SUPFAM" id="SSF53790">
    <property type="entry name" value="Tetrapyrrole methylase"/>
    <property type="match status" value="1"/>
</dbReference>
<dbReference type="SUPFAM" id="SSF69618">
    <property type="entry name" value="HemD-like"/>
    <property type="match status" value="1"/>
</dbReference>
<dbReference type="PANTHER" id="PTHR45790">
    <property type="entry name" value="SIROHEME SYNTHASE-RELATED"/>
    <property type="match status" value="1"/>
</dbReference>
<feature type="non-terminal residue" evidence="13">
    <location>
        <position position="523"/>
    </location>
</feature>
<organism evidence="13">
    <name type="scientific">Thermodesulfatator atlanticus</name>
    <dbReference type="NCBI Taxonomy" id="501497"/>
    <lineage>
        <taxon>Bacteria</taxon>
        <taxon>Pseudomonadati</taxon>
        <taxon>Thermodesulfobacteriota</taxon>
        <taxon>Thermodesulfobacteria</taxon>
        <taxon>Thermodesulfobacteriales</taxon>
        <taxon>Thermodesulfatatoraceae</taxon>
        <taxon>Thermodesulfatator</taxon>
    </lineage>
</organism>
<comment type="caution">
    <text evidence="13">The sequence shown here is derived from an EMBL/GenBank/DDBJ whole genome shotgun (WGS) entry which is preliminary data.</text>
</comment>
<comment type="pathway">
    <text evidence="8">Porphyrin-containing compound metabolism; siroheme biosynthesis; precorrin-2 from uroporphyrinogen III: step 1/1.</text>
</comment>
<dbReference type="InterPro" id="IPR035996">
    <property type="entry name" value="4pyrrol_Methylase_sf"/>
</dbReference>